<name>K4LFM3_THEPS</name>
<proteinExistence type="predicted"/>
<protein>
    <submittedName>
        <fullName evidence="1">Uncharacterized protein</fullName>
    </submittedName>
</protein>
<accession>K4LFM3</accession>
<reference evidence="1 2" key="1">
    <citation type="journal article" date="2012" name="BMC Genomics">
        <title>Genome-guided analysis of physiological and morphological traits of the fermentative acetate oxidizer Thermacetogenium phaeum.</title>
        <authorList>
            <person name="Oehler D."/>
            <person name="Poehlein A."/>
            <person name="Leimbach A."/>
            <person name="Muller N."/>
            <person name="Daniel R."/>
            <person name="Gottschalk G."/>
            <person name="Schink B."/>
        </authorList>
    </citation>
    <scope>NUCLEOTIDE SEQUENCE [LARGE SCALE GENOMIC DNA]</scope>
    <source>
        <strain evidence="2">ATCC BAA-254 / DSM 26808 / PB</strain>
    </source>
</reference>
<evidence type="ECO:0000313" key="2">
    <source>
        <dbReference type="Proteomes" id="UP000000467"/>
    </source>
</evidence>
<dbReference type="AlphaFoldDB" id="K4LFM3"/>
<dbReference type="STRING" id="1089553.Tph_c06430"/>
<dbReference type="EMBL" id="CP003732">
    <property type="protein sequence ID" value="AFV10877.1"/>
    <property type="molecule type" value="Genomic_DNA"/>
</dbReference>
<dbReference type="HOGENOM" id="CLU_3334157_0_0_9"/>
<sequence length="38" mass="4497">MQGIYYETQSHGREGRYSGRTADSFLVDELIFAEREKR</sequence>
<keyword evidence="2" id="KW-1185">Reference proteome</keyword>
<dbReference type="Proteomes" id="UP000000467">
    <property type="component" value="Chromosome"/>
</dbReference>
<organism evidence="1 2">
    <name type="scientific">Thermacetogenium phaeum (strain ATCC BAA-254 / DSM 26808 / PB)</name>
    <dbReference type="NCBI Taxonomy" id="1089553"/>
    <lineage>
        <taxon>Bacteria</taxon>
        <taxon>Bacillati</taxon>
        <taxon>Bacillota</taxon>
        <taxon>Clostridia</taxon>
        <taxon>Thermoanaerobacterales</taxon>
        <taxon>Thermoanaerobacteraceae</taxon>
        <taxon>Thermacetogenium</taxon>
    </lineage>
</organism>
<dbReference type="KEGG" id="tpz:Tph_c06430"/>
<evidence type="ECO:0000313" key="1">
    <source>
        <dbReference type="EMBL" id="AFV10877.1"/>
    </source>
</evidence>
<gene>
    <name evidence="1" type="ordered locus">Tph_c06430</name>
</gene>